<dbReference type="EMBL" id="ADMG01000055">
    <property type="protein sequence ID" value="EKB30134.1"/>
    <property type="molecule type" value="Genomic_DNA"/>
</dbReference>
<organism evidence="3 4">
    <name type="scientific">Sutterella wadsworthensis 2_1_59BFAA</name>
    <dbReference type="NCBI Taxonomy" id="742823"/>
    <lineage>
        <taxon>Bacteria</taxon>
        <taxon>Pseudomonadati</taxon>
        <taxon>Pseudomonadota</taxon>
        <taxon>Betaproteobacteria</taxon>
        <taxon>Burkholderiales</taxon>
        <taxon>Sutterellaceae</taxon>
        <taxon>Sutterella</taxon>
    </lineage>
</organism>
<dbReference type="HOGENOM" id="CLU_690631_0_0_4"/>
<evidence type="ECO:0000256" key="1">
    <source>
        <dbReference type="SAM" id="Coils"/>
    </source>
</evidence>
<gene>
    <name evidence="3" type="ORF">HMPREF9465_02264</name>
</gene>
<keyword evidence="4" id="KW-1185">Reference proteome</keyword>
<name>K1KEH8_9BURK</name>
<feature type="chain" id="PRO_5003846789" evidence="2">
    <location>
        <begin position="25"/>
        <end position="399"/>
    </location>
</feature>
<sequence length="399" mass="44413">MKSASVLPVLAAGTIAAISTSVCAGSNGTDAVMRSLDQVNRIYTPEKTTHTELLLRLNDLGCHYRVNNRMKADPEDIMKHTFGWFYRLLPDERGIANCFPVTVFFQNREDGRDVIEIDGGSGGDRKALINALKRRWGEPLTTKGRRQNAHYWVFNAGDRTIVLKEMGILRNYEIEILPVSYYDAVKRRIEEEQAKAEAAKQAELAAAQLAASNLKAAEKEAREREERIARAREIARTHAGRLFGILTPGETDFLVAQAEAEAAGCRIERDGSLVKTGEGRGEPCFILPGHPALSVEQFKGGLGFMVRYGADGNGVDAMRMKLSALGPVSSYENRGSINHYWQDAGMTVVETGHERHGSPVSFLFISKATFEKELERILQEKAEAEAEHRRENETLQKMF</sequence>
<feature type="coiled-coil region" evidence="1">
    <location>
        <begin position="182"/>
        <end position="234"/>
    </location>
</feature>
<keyword evidence="1" id="KW-0175">Coiled coil</keyword>
<feature type="signal peptide" evidence="2">
    <location>
        <begin position="1"/>
        <end position="24"/>
    </location>
</feature>
<dbReference type="PATRIC" id="fig|742823.3.peg.2268"/>
<keyword evidence="2" id="KW-0732">Signal</keyword>
<dbReference type="RefSeq" id="WP_005437166.1">
    <property type="nucleotide sequence ID" value="NZ_JH815521.1"/>
</dbReference>
<feature type="coiled-coil region" evidence="1">
    <location>
        <begin position="367"/>
        <end position="398"/>
    </location>
</feature>
<evidence type="ECO:0000256" key="2">
    <source>
        <dbReference type="SAM" id="SignalP"/>
    </source>
</evidence>
<reference evidence="3 4" key="1">
    <citation type="submission" date="2012-05" db="EMBL/GenBank/DDBJ databases">
        <title>The Genome Sequence of Sutterella wadsworthensis 2_1_59BFAA.</title>
        <authorList>
            <consortium name="The Broad Institute Genome Sequencing Platform"/>
            <person name="Earl A."/>
            <person name="Ward D."/>
            <person name="Feldgarden M."/>
            <person name="Gevers D."/>
            <person name="Daigneault M."/>
            <person name="Strauss J."/>
            <person name="Allen-Vercoe E."/>
            <person name="Walker B."/>
            <person name="Young S.K."/>
            <person name="Zeng Q."/>
            <person name="Gargeya S."/>
            <person name="Fitzgerald M."/>
            <person name="Haas B."/>
            <person name="Abouelleil A."/>
            <person name="Alvarado L."/>
            <person name="Arachchi H.M."/>
            <person name="Berlin A.M."/>
            <person name="Chapman S.B."/>
            <person name="Goldberg J."/>
            <person name="Griggs A."/>
            <person name="Gujja S."/>
            <person name="Hansen M."/>
            <person name="Howarth C."/>
            <person name="Imamovic A."/>
            <person name="Larimer J."/>
            <person name="McCowen C."/>
            <person name="Montmayeur A."/>
            <person name="Murphy C."/>
            <person name="Neiman D."/>
            <person name="Pearson M."/>
            <person name="Priest M."/>
            <person name="Roberts A."/>
            <person name="Saif S."/>
            <person name="Shea T."/>
            <person name="Sisk P."/>
            <person name="Sykes S."/>
            <person name="Wortman J."/>
            <person name="Nusbaum C."/>
            <person name="Birren B."/>
        </authorList>
    </citation>
    <scope>NUCLEOTIDE SEQUENCE [LARGE SCALE GENOMIC DNA]</scope>
    <source>
        <strain evidence="3 4">2_1_59BFAA</strain>
    </source>
</reference>
<proteinExistence type="predicted"/>
<comment type="caution">
    <text evidence="3">The sequence shown here is derived from an EMBL/GenBank/DDBJ whole genome shotgun (WGS) entry which is preliminary data.</text>
</comment>
<evidence type="ECO:0000313" key="4">
    <source>
        <dbReference type="Proteomes" id="UP000005835"/>
    </source>
</evidence>
<dbReference type="Proteomes" id="UP000005835">
    <property type="component" value="Unassembled WGS sequence"/>
</dbReference>
<dbReference type="AlphaFoldDB" id="K1KEH8"/>
<protein>
    <submittedName>
        <fullName evidence="3">Uncharacterized protein</fullName>
    </submittedName>
</protein>
<evidence type="ECO:0000313" key="3">
    <source>
        <dbReference type="EMBL" id="EKB30134.1"/>
    </source>
</evidence>
<accession>K1KEH8</accession>